<dbReference type="PROSITE" id="PS50105">
    <property type="entry name" value="SAM_DOMAIN"/>
    <property type="match status" value="1"/>
</dbReference>
<dbReference type="Gene3D" id="1.10.150.50">
    <property type="entry name" value="Transcription Factor, Ets-1"/>
    <property type="match status" value="1"/>
</dbReference>
<dbReference type="InterPro" id="IPR001245">
    <property type="entry name" value="Ser-Thr/Tyr_kinase_cat_dom"/>
</dbReference>
<evidence type="ECO:0000256" key="4">
    <source>
        <dbReference type="ARBA" id="ARBA00022777"/>
    </source>
</evidence>
<feature type="domain" description="SAM" evidence="7">
    <location>
        <begin position="49"/>
        <end position="114"/>
    </location>
</feature>
<dbReference type="Pfam" id="PF07714">
    <property type="entry name" value="PK_Tyr_Ser-Thr"/>
    <property type="match status" value="1"/>
</dbReference>
<evidence type="ECO:0000256" key="1">
    <source>
        <dbReference type="ARBA" id="ARBA00022527"/>
    </source>
</evidence>
<evidence type="ECO:0000256" key="2">
    <source>
        <dbReference type="ARBA" id="ARBA00022679"/>
    </source>
</evidence>
<dbReference type="EMBL" id="JADAQX010000212">
    <property type="protein sequence ID" value="KAF8821225.1"/>
    <property type="molecule type" value="Genomic_DNA"/>
</dbReference>
<name>A0ABQ7JB41_9APIC</name>
<feature type="non-terminal residue" evidence="8">
    <location>
        <position position="1"/>
    </location>
</feature>
<keyword evidence="9" id="KW-1185">Reference proteome</keyword>
<protein>
    <recommendedName>
        <fullName evidence="7">SAM domain-containing protein</fullName>
    </recommendedName>
</protein>
<dbReference type="Pfam" id="PF07647">
    <property type="entry name" value="SAM_2"/>
    <property type="match status" value="1"/>
</dbReference>
<gene>
    <name evidence="8" type="ORF">IE077_002309</name>
</gene>
<keyword evidence="2" id="KW-0808">Transferase</keyword>
<dbReference type="SUPFAM" id="SSF47769">
    <property type="entry name" value="SAM/Pointed domain"/>
    <property type="match status" value="1"/>
</dbReference>
<comment type="caution">
    <text evidence="8">The sequence shown here is derived from an EMBL/GenBank/DDBJ whole genome shotgun (WGS) entry which is preliminary data.</text>
</comment>
<evidence type="ECO:0000256" key="6">
    <source>
        <dbReference type="SAM" id="MobiDB-lite"/>
    </source>
</evidence>
<keyword evidence="4" id="KW-0418">Kinase</keyword>
<organism evidence="8 9">
    <name type="scientific">Cardiosporidium cionae</name>
    <dbReference type="NCBI Taxonomy" id="476202"/>
    <lineage>
        <taxon>Eukaryota</taxon>
        <taxon>Sar</taxon>
        <taxon>Alveolata</taxon>
        <taxon>Apicomplexa</taxon>
        <taxon>Aconoidasida</taxon>
        <taxon>Nephromycida</taxon>
        <taxon>Cardiosporidium</taxon>
    </lineage>
</organism>
<dbReference type="InterPro" id="IPR051681">
    <property type="entry name" value="Ser/Thr_Kinases-Pseudokinases"/>
</dbReference>
<evidence type="ECO:0000259" key="7">
    <source>
        <dbReference type="PROSITE" id="PS50105"/>
    </source>
</evidence>
<keyword evidence="1" id="KW-0723">Serine/threonine-protein kinase</keyword>
<dbReference type="PANTHER" id="PTHR44329">
    <property type="entry name" value="SERINE/THREONINE-PROTEIN KINASE TNNI3K-RELATED"/>
    <property type="match status" value="1"/>
</dbReference>
<dbReference type="InterPro" id="IPR011009">
    <property type="entry name" value="Kinase-like_dom_sf"/>
</dbReference>
<feature type="region of interest" description="Disordered" evidence="6">
    <location>
        <begin position="291"/>
        <end position="336"/>
    </location>
</feature>
<dbReference type="PANTHER" id="PTHR44329:SF288">
    <property type="entry name" value="MITOGEN-ACTIVATED PROTEIN KINASE KINASE KINASE 20"/>
    <property type="match status" value="1"/>
</dbReference>
<dbReference type="SUPFAM" id="SSF56112">
    <property type="entry name" value="Protein kinase-like (PK-like)"/>
    <property type="match status" value="1"/>
</dbReference>
<evidence type="ECO:0000313" key="9">
    <source>
        <dbReference type="Proteomes" id="UP000823046"/>
    </source>
</evidence>
<keyword evidence="3" id="KW-0547">Nucleotide-binding</keyword>
<evidence type="ECO:0000256" key="3">
    <source>
        <dbReference type="ARBA" id="ARBA00022741"/>
    </source>
</evidence>
<keyword evidence="5" id="KW-0067">ATP-binding</keyword>
<proteinExistence type="predicted"/>
<dbReference type="SMART" id="SM00454">
    <property type="entry name" value="SAM"/>
    <property type="match status" value="1"/>
</dbReference>
<evidence type="ECO:0000313" key="8">
    <source>
        <dbReference type="EMBL" id="KAF8821225.1"/>
    </source>
</evidence>
<evidence type="ECO:0000256" key="5">
    <source>
        <dbReference type="ARBA" id="ARBA00022840"/>
    </source>
</evidence>
<dbReference type="InterPro" id="IPR013761">
    <property type="entry name" value="SAM/pointed_sf"/>
</dbReference>
<accession>A0ABQ7JB41</accession>
<reference evidence="8 9" key="1">
    <citation type="journal article" date="2020" name="bioRxiv">
        <title>Metabolic contributions of an alphaproteobacterial endosymbiont in the apicomplexan Cardiosporidium cionae.</title>
        <authorList>
            <person name="Hunter E.S."/>
            <person name="Paight C.J."/>
            <person name="Lane C.E."/>
        </authorList>
    </citation>
    <scope>NUCLEOTIDE SEQUENCE [LARGE SCALE GENOMIC DNA]</scope>
    <source>
        <strain evidence="8">ESH_2018</strain>
    </source>
</reference>
<dbReference type="Gene3D" id="3.30.200.20">
    <property type="entry name" value="Phosphorylase Kinase, domain 1"/>
    <property type="match status" value="1"/>
</dbReference>
<dbReference type="InterPro" id="IPR001660">
    <property type="entry name" value="SAM"/>
</dbReference>
<dbReference type="Proteomes" id="UP000823046">
    <property type="component" value="Unassembled WGS sequence"/>
</dbReference>
<sequence length="514" mass="58229">FWCDGILTDLYSPHFEGKTTEIQSSCVGLSSYFPSTPHCEPSIEIVKRWNTEKVACWLESCGFDSTVKNKFKEKHIAGNDLLNLTLSTLKDNVKIIPYGIRIRIIHNLHCLRQSMSVIRSQDFANTSPAEECVFDSVRTPERESLGGPSVWKNVSDGHYSLPASLTAAFSPEEALDAFYIPFEQIQLSHCIRMHPLGGLYFANWLGKEVAVKVFQGKRVHPSSWKRFIHLLKNLRHPNIVLVLGVSEKPPWMHCIVMEWMQKESLFAWLHPMQHALSLRCTLHSVSSSSSLFSTPASPPKPSLTSPSPSPFETHGSPAVRTSPAGTPPPHRDAPGLALHSKIQNNCRQLSHLVQQQLHDKASAGQEDRLWEEGNTEYDRNVKKMKEASKIAIFMPEKIRREGLYGGLLFNSSRRRCLDSARGNFATHPGRRGAPFSLSPLSLDKWKLFLPSWTMHRTDFSTLSFFKKRKQTALPKHRFLSYKELIKIARDVALGCIYLKQKGVWLNTVNSEIHL</sequence>